<comment type="caution">
    <text evidence="2">The sequence shown here is derived from an EMBL/GenBank/DDBJ whole genome shotgun (WGS) entry which is preliminary data.</text>
</comment>
<name>A0A1F5HC03_9BACT</name>
<gene>
    <name evidence="2" type="ORF">A2196_01800</name>
</gene>
<dbReference type="EMBL" id="MFCA01000025">
    <property type="protein sequence ID" value="OGE01600.1"/>
    <property type="molecule type" value="Genomic_DNA"/>
</dbReference>
<organism evidence="2 3">
    <name type="scientific">Candidatus Curtissbacteria bacterium RIFOXYA1_FULL_41_14</name>
    <dbReference type="NCBI Taxonomy" id="1797737"/>
    <lineage>
        <taxon>Bacteria</taxon>
        <taxon>Candidatus Curtissiibacteriota</taxon>
    </lineage>
</organism>
<reference evidence="2 3" key="1">
    <citation type="journal article" date="2016" name="Nat. Commun.">
        <title>Thousands of microbial genomes shed light on interconnected biogeochemical processes in an aquifer system.</title>
        <authorList>
            <person name="Anantharaman K."/>
            <person name="Brown C.T."/>
            <person name="Hug L.A."/>
            <person name="Sharon I."/>
            <person name="Castelle C.J."/>
            <person name="Probst A.J."/>
            <person name="Thomas B.C."/>
            <person name="Singh A."/>
            <person name="Wilkins M.J."/>
            <person name="Karaoz U."/>
            <person name="Brodie E.L."/>
            <person name="Williams K.H."/>
            <person name="Hubbard S.S."/>
            <person name="Banfield J.F."/>
        </authorList>
    </citation>
    <scope>NUCLEOTIDE SEQUENCE [LARGE SCALE GENOMIC DNA]</scope>
</reference>
<evidence type="ECO:0000259" key="1">
    <source>
        <dbReference type="Pfam" id="PF18929"/>
    </source>
</evidence>
<evidence type="ECO:0000313" key="3">
    <source>
        <dbReference type="Proteomes" id="UP000176751"/>
    </source>
</evidence>
<dbReference type="Proteomes" id="UP000176751">
    <property type="component" value="Unassembled WGS sequence"/>
</dbReference>
<proteinExistence type="predicted"/>
<sequence length="61" mass="6865">MRQKPIKGIEKYSDKWVALDESKKTIIAGGKNLNEVLKEASKKVNKPVLMRVPPLDVTFSP</sequence>
<dbReference type="InterPro" id="IPR043734">
    <property type="entry name" value="DUF5678"/>
</dbReference>
<dbReference type="Pfam" id="PF18929">
    <property type="entry name" value="DUF5678"/>
    <property type="match status" value="1"/>
</dbReference>
<evidence type="ECO:0000313" key="2">
    <source>
        <dbReference type="EMBL" id="OGE01600.1"/>
    </source>
</evidence>
<protein>
    <recommendedName>
        <fullName evidence="1">DUF5678 domain-containing protein</fullName>
    </recommendedName>
</protein>
<dbReference type="STRING" id="1797737.A2196_01800"/>
<feature type="domain" description="DUF5678" evidence="1">
    <location>
        <begin position="9"/>
        <end position="54"/>
    </location>
</feature>
<accession>A0A1F5HC03</accession>
<dbReference type="AlphaFoldDB" id="A0A1F5HC03"/>